<proteinExistence type="predicted"/>
<evidence type="ECO:0000313" key="1">
    <source>
        <dbReference type="EMBL" id="MBA2882625.1"/>
    </source>
</evidence>
<dbReference type="Proteomes" id="UP000525298">
    <property type="component" value="Unassembled WGS sequence"/>
</dbReference>
<dbReference type="InterPro" id="IPR002696">
    <property type="entry name" value="Membr_insert_effic_factor_YidD"/>
</dbReference>
<dbReference type="SMART" id="SM01234">
    <property type="entry name" value="Haemolytic"/>
    <property type="match status" value="1"/>
</dbReference>
<accession>A0A7W0CBE5</accession>
<dbReference type="AlphaFoldDB" id="A0A7W0CBE5"/>
<name>A0A7W0CBE5_9BACT</name>
<keyword evidence="2" id="KW-1185">Reference proteome</keyword>
<dbReference type="Pfam" id="PF01809">
    <property type="entry name" value="YidD"/>
    <property type="match status" value="1"/>
</dbReference>
<protein>
    <submittedName>
        <fullName evidence="1">Putative component of membrane protein insertase Oxa1/YidC/SpoIIIJ protein YidD</fullName>
    </submittedName>
</protein>
<comment type="caution">
    <text evidence="1">The sequence shown here is derived from an EMBL/GenBank/DDBJ whole genome shotgun (WGS) entry which is preliminary data.</text>
</comment>
<reference evidence="1 2" key="1">
    <citation type="submission" date="2020-07" db="EMBL/GenBank/DDBJ databases">
        <title>Genomic Encyclopedia of Type Strains, Phase IV (KMG-IV): sequencing the most valuable type-strain genomes for metagenomic binning, comparative biology and taxonomic classification.</title>
        <authorList>
            <person name="Goeker M."/>
        </authorList>
    </citation>
    <scope>NUCLEOTIDE SEQUENCE [LARGE SCALE GENOMIC DNA]</scope>
    <source>
        <strain evidence="1 2">DSM 17721</strain>
    </source>
</reference>
<gene>
    <name evidence="1" type="ORF">HNR65_002979</name>
</gene>
<evidence type="ECO:0000313" key="2">
    <source>
        <dbReference type="Proteomes" id="UP000525298"/>
    </source>
</evidence>
<sequence length="88" mass="9886">MIDFYQGPLDHLNAVRTGQCPMYPSCSQYASQAVEKHGPAVGAMLACDRLIRCGRSELDYAPKIPVNGKWRYYDPVSANDFWFSDTPP</sequence>
<organism evidence="1 2">
    <name type="scientific">Desulfosalsimonas propionicica</name>
    <dbReference type="NCBI Taxonomy" id="332175"/>
    <lineage>
        <taxon>Bacteria</taxon>
        <taxon>Pseudomonadati</taxon>
        <taxon>Thermodesulfobacteriota</taxon>
        <taxon>Desulfobacteria</taxon>
        <taxon>Desulfobacterales</taxon>
        <taxon>Desulfosalsimonadaceae</taxon>
        <taxon>Desulfosalsimonas</taxon>
    </lineage>
</organism>
<dbReference type="EMBL" id="JACDUS010000011">
    <property type="protein sequence ID" value="MBA2882625.1"/>
    <property type="molecule type" value="Genomic_DNA"/>
</dbReference>
<dbReference type="RefSeq" id="WP_181552257.1">
    <property type="nucleotide sequence ID" value="NZ_JACDUS010000011.1"/>
</dbReference>
<dbReference type="NCBIfam" id="TIGR00278">
    <property type="entry name" value="membrane protein insertion efficiency factor YidD"/>
    <property type="match status" value="1"/>
</dbReference>